<dbReference type="RefSeq" id="WP_259055831.1">
    <property type="nucleotide sequence ID" value="NZ_JANUCT010000012.1"/>
</dbReference>
<keyword evidence="2" id="KW-1185">Reference proteome</keyword>
<dbReference type="InterPro" id="IPR010247">
    <property type="entry name" value="HutG_amidohyd"/>
</dbReference>
<proteinExistence type="predicted"/>
<name>A0AAE3HMG7_9GAMM</name>
<comment type="caution">
    <text evidence="1">The sequence shown here is derived from an EMBL/GenBank/DDBJ whole genome shotgun (WGS) entry which is preliminary data.</text>
</comment>
<dbReference type="Pfam" id="PF05013">
    <property type="entry name" value="FGase"/>
    <property type="match status" value="1"/>
</dbReference>
<dbReference type="EMBL" id="JANUCT010000012">
    <property type="protein sequence ID" value="MCS3903856.1"/>
    <property type="molecule type" value="Genomic_DNA"/>
</dbReference>
<reference evidence="1" key="1">
    <citation type="submission" date="2022-08" db="EMBL/GenBank/DDBJ databases">
        <title>Genomic Encyclopedia of Type Strains, Phase III (KMG-III): the genomes of soil and plant-associated and newly described type strains.</title>
        <authorList>
            <person name="Whitman W."/>
        </authorList>
    </citation>
    <scope>NUCLEOTIDE SEQUENCE</scope>
    <source>
        <strain evidence="1">HMT 1</strain>
    </source>
</reference>
<dbReference type="Proteomes" id="UP001204445">
    <property type="component" value="Unassembled WGS sequence"/>
</dbReference>
<dbReference type="EC" id="3.5.1.68" evidence="1"/>
<dbReference type="NCBIfam" id="TIGR02017">
    <property type="entry name" value="hutG_amidohyd"/>
    <property type="match status" value="1"/>
</dbReference>
<dbReference type="SUPFAM" id="SSF53187">
    <property type="entry name" value="Zn-dependent exopeptidases"/>
    <property type="match status" value="1"/>
</dbReference>
<keyword evidence="1" id="KW-0378">Hydrolase</keyword>
<evidence type="ECO:0000313" key="1">
    <source>
        <dbReference type="EMBL" id="MCS3903856.1"/>
    </source>
</evidence>
<dbReference type="AlphaFoldDB" id="A0AAE3HMG7"/>
<dbReference type="GO" id="GO:0050129">
    <property type="term" value="F:N-formylglutamate deformylase activity"/>
    <property type="evidence" value="ECO:0007669"/>
    <property type="project" value="UniProtKB-EC"/>
</dbReference>
<accession>A0AAE3HMG7</accession>
<gene>
    <name evidence="1" type="ORF">J2T55_001888</name>
</gene>
<protein>
    <submittedName>
        <fullName evidence="1">N-formylglutamate deformylase</fullName>
        <ecNumber evidence="1">3.5.1.68</ecNumber>
    </submittedName>
</protein>
<organism evidence="1 2">
    <name type="scientific">Methylohalomonas lacus</name>
    <dbReference type="NCBI Taxonomy" id="398773"/>
    <lineage>
        <taxon>Bacteria</taxon>
        <taxon>Pseudomonadati</taxon>
        <taxon>Pseudomonadota</taxon>
        <taxon>Gammaproteobacteria</taxon>
        <taxon>Methylohalomonadales</taxon>
        <taxon>Methylohalomonadaceae</taxon>
        <taxon>Methylohalomonas</taxon>
    </lineage>
</organism>
<dbReference type="InterPro" id="IPR007709">
    <property type="entry name" value="N-FG_amidohydro"/>
</dbReference>
<dbReference type="Gene3D" id="3.40.630.40">
    <property type="entry name" value="Zn-dependent exopeptidases"/>
    <property type="match status" value="1"/>
</dbReference>
<evidence type="ECO:0000313" key="2">
    <source>
        <dbReference type="Proteomes" id="UP001204445"/>
    </source>
</evidence>
<sequence length="265" mass="29859">MRPYSYKAGDTPLIISIPHAGTYVPDDVLARMTEAARTLPDTDWHVDTLYNFATTLGASVLKGNYSRYVIDLNRPPDDTPLYPGMDTTGLCPQTLFNNDPIYQPGQEPDSAEVRRRIETIWAPYHQCLGEVISEKLGNHGYALLYEAHSIRSVIPRLFEGRLPDLNLGTAGGKSASSDLENRLYDICQAAESFSSTRNGRFKGGYITRYYGQPGNGIHAVQLELTQCSYMNEDYPYEFLPHRASRIREVLKQLIECMLAWQPSQN</sequence>